<evidence type="ECO:0000256" key="1">
    <source>
        <dbReference type="ARBA" id="ARBA00004123"/>
    </source>
</evidence>
<dbReference type="PROSITE" id="PS00027">
    <property type="entry name" value="HOMEOBOX_1"/>
    <property type="match status" value="1"/>
</dbReference>
<feature type="compositionally biased region" description="Polar residues" evidence="4">
    <location>
        <begin position="35"/>
        <end position="56"/>
    </location>
</feature>
<keyword evidence="2 3" id="KW-0539">Nucleus</keyword>
<dbReference type="EMBL" id="CAJVCH010531439">
    <property type="protein sequence ID" value="CAG7824024.1"/>
    <property type="molecule type" value="Genomic_DNA"/>
</dbReference>
<dbReference type="InterPro" id="IPR050394">
    <property type="entry name" value="Homeobox_NK-like"/>
</dbReference>
<protein>
    <recommendedName>
        <fullName evidence="5">Homeobox domain-containing protein</fullName>
    </recommendedName>
</protein>
<feature type="region of interest" description="Disordered" evidence="4">
    <location>
        <begin position="381"/>
        <end position="662"/>
    </location>
</feature>
<feature type="compositionally biased region" description="Acidic residues" evidence="4">
    <location>
        <begin position="110"/>
        <end position="136"/>
    </location>
</feature>
<sequence length="701" mass="75598">MDELSMERVSPAEGHFPRHPPQPDRTTPSPAVITNGISSPSELSDLSTDLTNSPFSPKNVCPSPLTTLLRGTWHPHVYAKSPQTPTPFLISNILGQPADISEKMEVSVKEEEEEEDEPLPEEEEDAMEDEDEEVDEMQTMSSHFQLDLDEPLNLSMVKRPLSTPPTETNNNNTNRLSNGSSRVLNLSPGSTIPGHSITVPTAVTTVVTVPRPKSPMNALLPNNVIIPKVKHPKIISPKNGGKAPSSKGKGSGNGAVKSGVKRKAKENTSTKSLGRSFGENGSQSETIKATSSPTRGSAVIGSGSSGSSPQPPSLLENGSGSSSSAAGDNSKKRKKARTTFTGRQIFELERQFEVKKYLSSSERAEMARLLNVTETQVKIWFQNRRTKWKKQDNISNAEAAEHKVQATKSSGGKSRDKNASPLPSNRNKHPPPLSDSTSNSSMKRPSNSHVPGTSECSLSVSESVVDSSEEHSNGSLLTHEEVMSESALSECGSKAPTPAPNEDPSILTQSLHHPQHQHHYPHHNHSSSISSHPQYLQLHNHTTHNHKSSSSPPPPSQSKSPPDPTTAGLIPKASSTSLMEIGGENPRGVHSGRLTPLNGMIRNGNLVNGDDDDHEHDEEEGGDDNDGDIDESDHADSRTSKTTTSTMSTATTSTNPRGGLSKVKVEDFQLICRNEASLVLLEHDQKSCETEIKVDPHNLIS</sequence>
<dbReference type="SMART" id="SM00389">
    <property type="entry name" value="HOX"/>
    <property type="match status" value="1"/>
</dbReference>
<feature type="region of interest" description="Disordered" evidence="4">
    <location>
        <begin position="105"/>
        <end position="139"/>
    </location>
</feature>
<gene>
    <name evidence="6" type="ORF">AFUS01_LOCUS34206</name>
</gene>
<feature type="compositionally biased region" description="Polar residues" evidence="4">
    <location>
        <begin position="267"/>
        <end position="295"/>
    </location>
</feature>
<feature type="DNA-binding region" description="Homeobox" evidence="2">
    <location>
        <begin position="333"/>
        <end position="392"/>
    </location>
</feature>
<dbReference type="InterPro" id="IPR017970">
    <property type="entry name" value="Homeobox_CS"/>
</dbReference>
<feature type="region of interest" description="Disordered" evidence="4">
    <location>
        <begin position="157"/>
        <end position="182"/>
    </location>
</feature>
<accession>A0A8J2PJ38</accession>
<dbReference type="Pfam" id="PF00046">
    <property type="entry name" value="Homeodomain"/>
    <property type="match status" value="1"/>
</dbReference>
<comment type="subcellular location">
    <subcellularLocation>
        <location evidence="1 2 3">Nucleus</location>
    </subcellularLocation>
</comment>
<keyword evidence="2 3" id="KW-0371">Homeobox</keyword>
<organism evidence="6 7">
    <name type="scientific">Allacma fusca</name>
    <dbReference type="NCBI Taxonomy" id="39272"/>
    <lineage>
        <taxon>Eukaryota</taxon>
        <taxon>Metazoa</taxon>
        <taxon>Ecdysozoa</taxon>
        <taxon>Arthropoda</taxon>
        <taxon>Hexapoda</taxon>
        <taxon>Collembola</taxon>
        <taxon>Symphypleona</taxon>
        <taxon>Sminthuridae</taxon>
        <taxon>Allacma</taxon>
    </lineage>
</organism>
<keyword evidence="2 3" id="KW-0238">DNA-binding</keyword>
<dbReference type="PANTHER" id="PTHR24340:SF70">
    <property type="entry name" value="NK7.1, ISOFORM A"/>
    <property type="match status" value="1"/>
</dbReference>
<dbReference type="PANTHER" id="PTHR24340">
    <property type="entry name" value="HOMEOBOX PROTEIN NKX"/>
    <property type="match status" value="1"/>
</dbReference>
<dbReference type="OrthoDB" id="6159439at2759"/>
<feature type="compositionally biased region" description="Low complexity" evidence="4">
    <location>
        <begin position="318"/>
        <end position="327"/>
    </location>
</feature>
<feature type="region of interest" description="Disordered" evidence="4">
    <location>
        <begin position="1"/>
        <end position="60"/>
    </location>
</feature>
<keyword evidence="7" id="KW-1185">Reference proteome</keyword>
<name>A0A8J2PJ38_9HEXA</name>
<feature type="region of interest" description="Disordered" evidence="4">
    <location>
        <begin position="230"/>
        <end position="344"/>
    </location>
</feature>
<feature type="compositionally biased region" description="Basic and acidic residues" evidence="4">
    <location>
        <begin position="468"/>
        <end position="482"/>
    </location>
</feature>
<feature type="compositionally biased region" description="Low complexity" evidence="4">
    <location>
        <begin position="164"/>
        <end position="182"/>
    </location>
</feature>
<dbReference type="Proteomes" id="UP000708208">
    <property type="component" value="Unassembled WGS sequence"/>
</dbReference>
<feature type="compositionally biased region" description="Pro residues" evidence="4">
    <location>
        <begin position="551"/>
        <end position="564"/>
    </location>
</feature>
<evidence type="ECO:0000313" key="7">
    <source>
        <dbReference type="Proteomes" id="UP000708208"/>
    </source>
</evidence>
<feature type="compositionally biased region" description="Acidic residues" evidence="4">
    <location>
        <begin position="609"/>
        <end position="631"/>
    </location>
</feature>
<comment type="caution">
    <text evidence="6">The sequence shown here is derived from an EMBL/GenBank/DDBJ whole genome shotgun (WGS) entry which is preliminary data.</text>
</comment>
<evidence type="ECO:0000259" key="5">
    <source>
        <dbReference type="PROSITE" id="PS50071"/>
    </source>
</evidence>
<evidence type="ECO:0000256" key="4">
    <source>
        <dbReference type="SAM" id="MobiDB-lite"/>
    </source>
</evidence>
<dbReference type="InterPro" id="IPR001356">
    <property type="entry name" value="HD"/>
</dbReference>
<dbReference type="CDD" id="cd00086">
    <property type="entry name" value="homeodomain"/>
    <property type="match status" value="1"/>
</dbReference>
<feature type="compositionally biased region" description="Low complexity" evidence="4">
    <location>
        <begin position="526"/>
        <end position="537"/>
    </location>
</feature>
<dbReference type="GO" id="GO:0000978">
    <property type="term" value="F:RNA polymerase II cis-regulatory region sequence-specific DNA binding"/>
    <property type="evidence" value="ECO:0007669"/>
    <property type="project" value="TreeGrafter"/>
</dbReference>
<proteinExistence type="predicted"/>
<evidence type="ECO:0000313" key="6">
    <source>
        <dbReference type="EMBL" id="CAG7824024.1"/>
    </source>
</evidence>
<feature type="compositionally biased region" description="Basic residues" evidence="4">
    <location>
        <begin position="513"/>
        <end position="525"/>
    </location>
</feature>
<dbReference type="GO" id="GO:0005634">
    <property type="term" value="C:nucleus"/>
    <property type="evidence" value="ECO:0007669"/>
    <property type="project" value="UniProtKB-SubCell"/>
</dbReference>
<evidence type="ECO:0000256" key="2">
    <source>
        <dbReference type="PROSITE-ProRule" id="PRU00108"/>
    </source>
</evidence>
<feature type="compositionally biased region" description="Low complexity" evidence="4">
    <location>
        <begin position="234"/>
        <end position="258"/>
    </location>
</feature>
<dbReference type="PROSITE" id="PS50071">
    <property type="entry name" value="HOMEOBOX_2"/>
    <property type="match status" value="1"/>
</dbReference>
<evidence type="ECO:0000256" key="3">
    <source>
        <dbReference type="RuleBase" id="RU000682"/>
    </source>
</evidence>
<reference evidence="6" key="1">
    <citation type="submission" date="2021-06" db="EMBL/GenBank/DDBJ databases">
        <authorList>
            <person name="Hodson N. C."/>
            <person name="Mongue J. A."/>
            <person name="Jaron S. K."/>
        </authorList>
    </citation>
    <scope>NUCLEOTIDE SEQUENCE</scope>
</reference>
<dbReference type="GO" id="GO:0000981">
    <property type="term" value="F:DNA-binding transcription factor activity, RNA polymerase II-specific"/>
    <property type="evidence" value="ECO:0007669"/>
    <property type="project" value="InterPro"/>
</dbReference>
<feature type="compositionally biased region" description="Low complexity" evidence="4">
    <location>
        <begin position="454"/>
        <end position="466"/>
    </location>
</feature>
<dbReference type="GO" id="GO:0030154">
    <property type="term" value="P:cell differentiation"/>
    <property type="evidence" value="ECO:0007669"/>
    <property type="project" value="TreeGrafter"/>
</dbReference>
<feature type="domain" description="Homeobox" evidence="5">
    <location>
        <begin position="331"/>
        <end position="391"/>
    </location>
</feature>
<feature type="compositionally biased region" description="Polar residues" evidence="4">
    <location>
        <begin position="434"/>
        <end position="451"/>
    </location>
</feature>
<feature type="compositionally biased region" description="Low complexity" evidence="4">
    <location>
        <begin position="640"/>
        <end position="654"/>
    </location>
</feature>
<dbReference type="AlphaFoldDB" id="A0A8J2PJ38"/>